<accession>A0A6A6W9R3</accession>
<feature type="compositionally biased region" description="Low complexity" evidence="5">
    <location>
        <begin position="98"/>
        <end position="114"/>
    </location>
</feature>
<evidence type="ECO:0000256" key="1">
    <source>
        <dbReference type="ARBA" id="ARBA00004173"/>
    </source>
</evidence>
<comment type="similarity">
    <text evidence="2">Belongs to the ATP11 family.</text>
</comment>
<evidence type="ECO:0000256" key="3">
    <source>
        <dbReference type="ARBA" id="ARBA00022946"/>
    </source>
</evidence>
<dbReference type="Pfam" id="PF06644">
    <property type="entry name" value="ATP11"/>
    <property type="match status" value="1"/>
</dbReference>
<name>A0A6A6W9R3_9PEZI</name>
<gene>
    <name evidence="6" type="ORF">EJ05DRAFT_537601</name>
</gene>
<dbReference type="PANTHER" id="PTHR13126">
    <property type="entry name" value="CHAPERONE ATP11"/>
    <property type="match status" value="1"/>
</dbReference>
<feature type="region of interest" description="Disordered" evidence="5">
    <location>
        <begin position="91"/>
        <end position="136"/>
    </location>
</feature>
<evidence type="ECO:0000256" key="4">
    <source>
        <dbReference type="ARBA" id="ARBA00023128"/>
    </source>
</evidence>
<organism evidence="6 7">
    <name type="scientific">Pseudovirgaria hyperparasitica</name>
    <dbReference type="NCBI Taxonomy" id="470096"/>
    <lineage>
        <taxon>Eukaryota</taxon>
        <taxon>Fungi</taxon>
        <taxon>Dikarya</taxon>
        <taxon>Ascomycota</taxon>
        <taxon>Pezizomycotina</taxon>
        <taxon>Dothideomycetes</taxon>
        <taxon>Dothideomycetes incertae sedis</taxon>
        <taxon>Acrospermales</taxon>
        <taxon>Acrospermaceae</taxon>
        <taxon>Pseudovirgaria</taxon>
    </lineage>
</organism>
<keyword evidence="3" id="KW-0809">Transit peptide</keyword>
<sequence>MPLLPHIQQIPRILSRSSLRPGYCQKRWAQVQDVRFLATQNVQERTIEKYRDQLERRAREEGHESIEGLKDAYKEKIQELRKKAAVPGATAPLDTAQAISPKADSKPAASSAPSQDTTKASSPRAPSSFPKANSSVKPLSSYLDLEKISDLPTSQIEPLWRLRHAHKEQSLSFAVPADTWGAIVKMARQHPQFVLPLPREVPVEDGSAAATAGEAQASNAAAEIHFMQWNFPTEHAVTVLFTHLAEYKLRGEYANAHTTVTFHTELAQTKGLVLGQGTVMQGRGVTVDEGKWLLMCMQKFYGVQAEQRAERKRLLESFTRGDSTFELQTLLDEAERI</sequence>
<dbReference type="GO" id="GO:0033615">
    <property type="term" value="P:mitochondrial proton-transporting ATP synthase complex assembly"/>
    <property type="evidence" value="ECO:0007669"/>
    <property type="project" value="TreeGrafter"/>
</dbReference>
<protein>
    <submittedName>
        <fullName evidence="6">ATP11-domain-containing protein</fullName>
    </submittedName>
</protein>
<comment type="subcellular location">
    <subcellularLocation>
        <location evidence="1">Mitochondrion</location>
    </subcellularLocation>
</comment>
<proteinExistence type="inferred from homology"/>
<evidence type="ECO:0000313" key="7">
    <source>
        <dbReference type="Proteomes" id="UP000799437"/>
    </source>
</evidence>
<dbReference type="RefSeq" id="XP_033601756.1">
    <property type="nucleotide sequence ID" value="XM_033749398.1"/>
</dbReference>
<dbReference type="InterPro" id="IPR010591">
    <property type="entry name" value="ATP11"/>
</dbReference>
<dbReference type="PANTHER" id="PTHR13126:SF0">
    <property type="entry name" value="ATP SYNTHASE MITOCHONDRIAL F1 COMPLEX ASSEMBLY FACTOR 1"/>
    <property type="match status" value="1"/>
</dbReference>
<reference evidence="6" key="1">
    <citation type="journal article" date="2020" name="Stud. Mycol.">
        <title>101 Dothideomycetes genomes: a test case for predicting lifestyles and emergence of pathogens.</title>
        <authorList>
            <person name="Haridas S."/>
            <person name="Albert R."/>
            <person name="Binder M."/>
            <person name="Bloem J."/>
            <person name="Labutti K."/>
            <person name="Salamov A."/>
            <person name="Andreopoulos B."/>
            <person name="Baker S."/>
            <person name="Barry K."/>
            <person name="Bills G."/>
            <person name="Bluhm B."/>
            <person name="Cannon C."/>
            <person name="Castanera R."/>
            <person name="Culley D."/>
            <person name="Daum C."/>
            <person name="Ezra D."/>
            <person name="Gonzalez J."/>
            <person name="Henrissat B."/>
            <person name="Kuo A."/>
            <person name="Liang C."/>
            <person name="Lipzen A."/>
            <person name="Lutzoni F."/>
            <person name="Magnuson J."/>
            <person name="Mondo S."/>
            <person name="Nolan M."/>
            <person name="Ohm R."/>
            <person name="Pangilinan J."/>
            <person name="Park H.-J."/>
            <person name="Ramirez L."/>
            <person name="Alfaro M."/>
            <person name="Sun H."/>
            <person name="Tritt A."/>
            <person name="Yoshinaga Y."/>
            <person name="Zwiers L.-H."/>
            <person name="Turgeon B."/>
            <person name="Goodwin S."/>
            <person name="Spatafora J."/>
            <person name="Crous P."/>
            <person name="Grigoriev I."/>
        </authorList>
    </citation>
    <scope>NUCLEOTIDE SEQUENCE</scope>
    <source>
        <strain evidence="6">CBS 121739</strain>
    </source>
</reference>
<dbReference type="OrthoDB" id="16535at2759"/>
<dbReference type="GO" id="GO:0005739">
    <property type="term" value="C:mitochondrion"/>
    <property type="evidence" value="ECO:0007669"/>
    <property type="project" value="UniProtKB-SubCell"/>
</dbReference>
<dbReference type="AlphaFoldDB" id="A0A6A6W9R3"/>
<keyword evidence="7" id="KW-1185">Reference proteome</keyword>
<dbReference type="Proteomes" id="UP000799437">
    <property type="component" value="Unassembled WGS sequence"/>
</dbReference>
<dbReference type="EMBL" id="ML996570">
    <property type="protein sequence ID" value="KAF2759305.1"/>
    <property type="molecule type" value="Genomic_DNA"/>
</dbReference>
<evidence type="ECO:0000313" key="6">
    <source>
        <dbReference type="EMBL" id="KAF2759305.1"/>
    </source>
</evidence>
<evidence type="ECO:0000256" key="5">
    <source>
        <dbReference type="SAM" id="MobiDB-lite"/>
    </source>
</evidence>
<keyword evidence="4" id="KW-0496">Mitochondrion</keyword>
<dbReference type="GeneID" id="54490452"/>
<evidence type="ECO:0000256" key="2">
    <source>
        <dbReference type="ARBA" id="ARBA00009116"/>
    </source>
</evidence>
<feature type="compositionally biased region" description="Polar residues" evidence="5">
    <location>
        <begin position="115"/>
        <end position="136"/>
    </location>
</feature>